<evidence type="ECO:0000256" key="1">
    <source>
        <dbReference type="SAM" id="MobiDB-lite"/>
    </source>
</evidence>
<dbReference type="AlphaFoldDB" id="A0AAD9JD60"/>
<sequence>MNREGDANMSPTSGVSVPNLTLSAAACQNGRAMSPGISPSPPSPAVLDTQPQKPLLSSKASAFSIAALMATSSDSQRDNMSDGCRSPGSAHPGHASSPGSENGLVSPVIVKPGQHGLETVISPLGKGSILNQ</sequence>
<organism evidence="2 3">
    <name type="scientific">Paralvinella palmiformis</name>
    <dbReference type="NCBI Taxonomy" id="53620"/>
    <lineage>
        <taxon>Eukaryota</taxon>
        <taxon>Metazoa</taxon>
        <taxon>Spiralia</taxon>
        <taxon>Lophotrochozoa</taxon>
        <taxon>Annelida</taxon>
        <taxon>Polychaeta</taxon>
        <taxon>Sedentaria</taxon>
        <taxon>Canalipalpata</taxon>
        <taxon>Terebellida</taxon>
        <taxon>Terebelliformia</taxon>
        <taxon>Alvinellidae</taxon>
        <taxon>Paralvinella</taxon>
    </lineage>
</organism>
<accession>A0AAD9JD60</accession>
<proteinExistence type="predicted"/>
<reference evidence="2" key="1">
    <citation type="journal article" date="2023" name="Mol. Biol. Evol.">
        <title>Third-Generation Sequencing Reveals the Adaptive Role of the Epigenome in Three Deep-Sea Polychaetes.</title>
        <authorList>
            <person name="Perez M."/>
            <person name="Aroh O."/>
            <person name="Sun Y."/>
            <person name="Lan Y."/>
            <person name="Juniper S.K."/>
            <person name="Young C.R."/>
            <person name="Angers B."/>
            <person name="Qian P.Y."/>
        </authorList>
    </citation>
    <scope>NUCLEOTIDE SEQUENCE</scope>
    <source>
        <strain evidence="2">P08H-3</strain>
    </source>
</reference>
<feature type="region of interest" description="Disordered" evidence="1">
    <location>
        <begin position="1"/>
        <end position="54"/>
    </location>
</feature>
<feature type="region of interest" description="Disordered" evidence="1">
    <location>
        <begin position="70"/>
        <end position="111"/>
    </location>
</feature>
<feature type="compositionally biased region" description="Polar residues" evidence="1">
    <location>
        <begin position="9"/>
        <end position="22"/>
    </location>
</feature>
<evidence type="ECO:0000313" key="3">
    <source>
        <dbReference type="Proteomes" id="UP001208570"/>
    </source>
</evidence>
<name>A0AAD9JD60_9ANNE</name>
<keyword evidence="3" id="KW-1185">Reference proteome</keyword>
<protein>
    <submittedName>
        <fullName evidence="2">Uncharacterized protein</fullName>
    </submittedName>
</protein>
<comment type="caution">
    <text evidence="2">The sequence shown here is derived from an EMBL/GenBank/DDBJ whole genome shotgun (WGS) entry which is preliminary data.</text>
</comment>
<dbReference type="EMBL" id="JAODUP010000390">
    <property type="protein sequence ID" value="KAK2150766.1"/>
    <property type="molecule type" value="Genomic_DNA"/>
</dbReference>
<dbReference type="Proteomes" id="UP001208570">
    <property type="component" value="Unassembled WGS sequence"/>
</dbReference>
<dbReference type="PROSITE" id="PS51257">
    <property type="entry name" value="PROKAR_LIPOPROTEIN"/>
    <property type="match status" value="1"/>
</dbReference>
<evidence type="ECO:0000313" key="2">
    <source>
        <dbReference type="EMBL" id="KAK2150766.1"/>
    </source>
</evidence>
<gene>
    <name evidence="2" type="ORF">LSH36_390g01055</name>
</gene>